<dbReference type="GO" id="GO:0003677">
    <property type="term" value="F:DNA binding"/>
    <property type="evidence" value="ECO:0007669"/>
    <property type="project" value="UniProtKB-KW"/>
</dbReference>
<dbReference type="PANTHER" id="PTHR30146:SF148">
    <property type="entry name" value="HTH-TYPE TRANSCRIPTIONAL REPRESSOR PURR-RELATED"/>
    <property type="match status" value="1"/>
</dbReference>
<evidence type="ECO:0000256" key="1">
    <source>
        <dbReference type="ARBA" id="ARBA00022491"/>
    </source>
</evidence>
<dbReference type="InterPro" id="IPR001761">
    <property type="entry name" value="Peripla_BP/Lac1_sug-bd_dom"/>
</dbReference>
<dbReference type="Pfam" id="PF00532">
    <property type="entry name" value="Peripla_BP_1"/>
    <property type="match status" value="1"/>
</dbReference>
<evidence type="ECO:0000313" key="6">
    <source>
        <dbReference type="EMBL" id="THV16816.1"/>
    </source>
</evidence>
<dbReference type="Proteomes" id="UP000309667">
    <property type="component" value="Unassembled WGS sequence"/>
</dbReference>
<evidence type="ECO:0000256" key="2">
    <source>
        <dbReference type="ARBA" id="ARBA00023015"/>
    </source>
</evidence>
<proteinExistence type="predicted"/>
<dbReference type="CDD" id="cd06289">
    <property type="entry name" value="PBP1_MalI-like"/>
    <property type="match status" value="1"/>
</dbReference>
<keyword evidence="3 6" id="KW-0238">DNA-binding</keyword>
<comment type="caution">
    <text evidence="6">The sequence shown here is derived from an EMBL/GenBank/DDBJ whole genome shotgun (WGS) entry which is preliminary data.</text>
</comment>
<evidence type="ECO:0000256" key="4">
    <source>
        <dbReference type="ARBA" id="ARBA00023163"/>
    </source>
</evidence>
<dbReference type="InterPro" id="IPR000843">
    <property type="entry name" value="HTH_LacI"/>
</dbReference>
<dbReference type="SUPFAM" id="SSF53822">
    <property type="entry name" value="Periplasmic binding protein-like I"/>
    <property type="match status" value="1"/>
</dbReference>
<evidence type="ECO:0000256" key="3">
    <source>
        <dbReference type="ARBA" id="ARBA00023125"/>
    </source>
</evidence>
<keyword evidence="1" id="KW-0678">Repressor</keyword>
<reference evidence="6 7" key="1">
    <citation type="submission" date="2019-04" db="EMBL/GenBank/DDBJ databases">
        <title>Genome sequence of strain 7209-2.</title>
        <authorList>
            <person name="Gao J."/>
            <person name="Sun J."/>
        </authorList>
    </citation>
    <scope>NUCLEOTIDE SEQUENCE [LARGE SCALE GENOMIC DNA]</scope>
    <source>
        <strain evidence="6 7">7209-2</strain>
    </source>
</reference>
<protein>
    <submittedName>
        <fullName evidence="6">LacI family DNA-binding transcriptional regulator</fullName>
    </submittedName>
</protein>
<dbReference type="CDD" id="cd01392">
    <property type="entry name" value="HTH_LacI"/>
    <property type="match status" value="1"/>
</dbReference>
<evidence type="ECO:0000259" key="5">
    <source>
        <dbReference type="PROSITE" id="PS50932"/>
    </source>
</evidence>
<sequence length="338" mass="36724">MERRPTIIDVARVAGISKSTVSLVLQNSPLVKEETRLLVREAMDKVGYVYNRAAANLRSSNVGLIGLVINDLRNPFFTEFATSLQMALSRRGYATVVANTDEDPGVQAQVVSAMIEHGVSALVLSPSYGDEGGTFDAIARGGIPTMQVLRKVDPRVSQFPFAAPDYRLGSLLAARHLLSFSPRRIAFVGGLADRAVTRERMTGYFEALAEAGMEPFVLSGRASRSFGREAAEELTRTHPDIDAAICFNDLVALGMLSGFAKLKRNVGLDFRMVGFDDIEECSQVFPALSTVHCGIAEFGRSIATTILAWLEEGKRPEPETLTAVELVIRDTSGVRDVP</sequence>
<dbReference type="SMART" id="SM00354">
    <property type="entry name" value="HTH_LACI"/>
    <property type="match status" value="1"/>
</dbReference>
<dbReference type="InterPro" id="IPR028082">
    <property type="entry name" value="Peripla_BP_I"/>
</dbReference>
<dbReference type="EMBL" id="STGT01000001">
    <property type="protein sequence ID" value="THV16816.1"/>
    <property type="molecule type" value="Genomic_DNA"/>
</dbReference>
<dbReference type="InterPro" id="IPR010982">
    <property type="entry name" value="Lambda_DNA-bd_dom_sf"/>
</dbReference>
<gene>
    <name evidence="6" type="ORF">E9677_02110</name>
</gene>
<keyword evidence="4" id="KW-0804">Transcription</keyword>
<dbReference type="Gene3D" id="1.10.260.40">
    <property type="entry name" value="lambda repressor-like DNA-binding domains"/>
    <property type="match status" value="1"/>
</dbReference>
<accession>A0ABY2R1U5</accession>
<dbReference type="Pfam" id="PF00356">
    <property type="entry name" value="LacI"/>
    <property type="match status" value="1"/>
</dbReference>
<keyword evidence="7" id="KW-1185">Reference proteome</keyword>
<keyword evidence="2" id="KW-0805">Transcription regulation</keyword>
<organism evidence="6 7">
    <name type="scientific">Rhizobium rhizophilum</name>
    <dbReference type="NCBI Taxonomy" id="1850373"/>
    <lineage>
        <taxon>Bacteria</taxon>
        <taxon>Pseudomonadati</taxon>
        <taxon>Pseudomonadota</taxon>
        <taxon>Alphaproteobacteria</taxon>
        <taxon>Hyphomicrobiales</taxon>
        <taxon>Rhizobiaceae</taxon>
        <taxon>Rhizobium/Agrobacterium group</taxon>
        <taxon>Rhizobium</taxon>
    </lineage>
</organism>
<feature type="domain" description="HTH lacI-type" evidence="5">
    <location>
        <begin position="5"/>
        <end position="59"/>
    </location>
</feature>
<dbReference type="SUPFAM" id="SSF47413">
    <property type="entry name" value="lambda repressor-like DNA-binding domains"/>
    <property type="match status" value="1"/>
</dbReference>
<evidence type="ECO:0000313" key="7">
    <source>
        <dbReference type="Proteomes" id="UP000309667"/>
    </source>
</evidence>
<dbReference type="RefSeq" id="WP_136556440.1">
    <property type="nucleotide sequence ID" value="NZ_STGT01000001.1"/>
</dbReference>
<dbReference type="PANTHER" id="PTHR30146">
    <property type="entry name" value="LACI-RELATED TRANSCRIPTIONAL REPRESSOR"/>
    <property type="match status" value="1"/>
</dbReference>
<dbReference type="PROSITE" id="PS50932">
    <property type="entry name" value="HTH_LACI_2"/>
    <property type="match status" value="1"/>
</dbReference>
<dbReference type="Gene3D" id="3.40.50.2300">
    <property type="match status" value="2"/>
</dbReference>
<name>A0ABY2R1U5_9HYPH</name>